<dbReference type="CDD" id="cd18544">
    <property type="entry name" value="ABC_6TM_TmrA_like"/>
    <property type="match status" value="1"/>
</dbReference>
<keyword evidence="4" id="KW-0067">ATP-binding</keyword>
<dbReference type="SMART" id="SM00382">
    <property type="entry name" value="AAA"/>
    <property type="match status" value="1"/>
</dbReference>
<dbReference type="RefSeq" id="WP_317523528.1">
    <property type="nucleotide sequence ID" value="NZ_JAWJZI010000007.1"/>
</dbReference>
<evidence type="ECO:0000313" key="11">
    <source>
        <dbReference type="Proteomes" id="UP001186452"/>
    </source>
</evidence>
<dbReference type="InterPro" id="IPR027417">
    <property type="entry name" value="P-loop_NTPase"/>
</dbReference>
<evidence type="ECO:0000256" key="4">
    <source>
        <dbReference type="ARBA" id="ARBA00022840"/>
    </source>
</evidence>
<evidence type="ECO:0000256" key="5">
    <source>
        <dbReference type="ARBA" id="ARBA00022989"/>
    </source>
</evidence>
<evidence type="ECO:0000256" key="7">
    <source>
        <dbReference type="SAM" id="Phobius"/>
    </source>
</evidence>
<keyword evidence="3" id="KW-0547">Nucleotide-binding</keyword>
<evidence type="ECO:0000259" key="8">
    <source>
        <dbReference type="PROSITE" id="PS50893"/>
    </source>
</evidence>
<comment type="caution">
    <text evidence="10">The sequence shown here is derived from an EMBL/GenBank/DDBJ whole genome shotgun (WGS) entry which is preliminary data.</text>
</comment>
<keyword evidence="5 7" id="KW-1133">Transmembrane helix</keyword>
<feature type="transmembrane region" description="Helical" evidence="7">
    <location>
        <begin position="25"/>
        <end position="46"/>
    </location>
</feature>
<dbReference type="Proteomes" id="UP001186452">
    <property type="component" value="Unassembled WGS sequence"/>
</dbReference>
<dbReference type="InterPro" id="IPR017871">
    <property type="entry name" value="ABC_transporter-like_CS"/>
</dbReference>
<organism evidence="10 11">
    <name type="scientific">Photobacterium rosenbergii</name>
    <dbReference type="NCBI Taxonomy" id="294936"/>
    <lineage>
        <taxon>Bacteria</taxon>
        <taxon>Pseudomonadati</taxon>
        <taxon>Pseudomonadota</taxon>
        <taxon>Gammaproteobacteria</taxon>
        <taxon>Vibrionales</taxon>
        <taxon>Vibrionaceae</taxon>
        <taxon>Photobacterium</taxon>
    </lineage>
</organism>
<dbReference type="Pfam" id="PF00005">
    <property type="entry name" value="ABC_tran"/>
    <property type="match status" value="1"/>
</dbReference>
<feature type="transmembrane region" description="Helical" evidence="7">
    <location>
        <begin position="138"/>
        <end position="159"/>
    </location>
</feature>
<dbReference type="EMBL" id="JAWJZI010000007">
    <property type="protein sequence ID" value="MDV5170717.1"/>
    <property type="molecule type" value="Genomic_DNA"/>
</dbReference>
<dbReference type="InterPro" id="IPR011527">
    <property type="entry name" value="ABC1_TM_dom"/>
</dbReference>
<keyword evidence="2 7" id="KW-0812">Transmembrane</keyword>
<keyword evidence="11" id="KW-1185">Reference proteome</keyword>
<feature type="domain" description="ABC transporter" evidence="8">
    <location>
        <begin position="341"/>
        <end position="586"/>
    </location>
</feature>
<dbReference type="InterPro" id="IPR003439">
    <property type="entry name" value="ABC_transporter-like_ATP-bd"/>
</dbReference>
<evidence type="ECO:0000256" key="1">
    <source>
        <dbReference type="ARBA" id="ARBA00004651"/>
    </source>
</evidence>
<reference evidence="10 11" key="1">
    <citation type="submission" date="2023-10" db="EMBL/GenBank/DDBJ databases">
        <title>Marine bacteria isolated from horseshoe crab.</title>
        <authorList>
            <person name="Cheng T.H."/>
        </authorList>
    </citation>
    <scope>NUCLEOTIDE SEQUENCE [LARGE SCALE GENOMIC DNA]</scope>
    <source>
        <strain evidence="10 11">HSC6</strain>
    </source>
</reference>
<evidence type="ECO:0000256" key="6">
    <source>
        <dbReference type="ARBA" id="ARBA00023136"/>
    </source>
</evidence>
<dbReference type="InterPro" id="IPR003593">
    <property type="entry name" value="AAA+_ATPase"/>
</dbReference>
<dbReference type="PROSITE" id="PS00211">
    <property type="entry name" value="ABC_TRANSPORTER_1"/>
    <property type="match status" value="1"/>
</dbReference>
<dbReference type="Gene3D" id="1.20.1560.10">
    <property type="entry name" value="ABC transporter type 1, transmembrane domain"/>
    <property type="match status" value="1"/>
</dbReference>
<feature type="domain" description="ABC transmembrane type-1" evidence="9">
    <location>
        <begin position="27"/>
        <end position="310"/>
    </location>
</feature>
<dbReference type="SUPFAM" id="SSF90123">
    <property type="entry name" value="ABC transporter transmembrane region"/>
    <property type="match status" value="1"/>
</dbReference>
<sequence>MEKETIKLSVFTRLLKYALSDKKQLSVALGFLFLASIADVSGPWLIHYFIDNNIAKDSFPAVELVTLAAAYIGLTIATAWFRYLMAIRFYELAIDVVQTVRKQLFERIINQPLSAFDYMPSGKLISRITNDTESLRDFYVHVIGTVLKNVVFILVMLVAMSLLSWRLTLVALVLLPIVVAIMVFYQRYSSDAYRKMRDLLADINASMSESIQGMSLIQLMRQEKAFYNQFSELTASHLAAQGSVIKLNGFMLRPLIDFLSGVALLSLVALFGVSGVELIGVGVLYAFISYLGRVTEPLIEMTQQLSLLQQALVASERIFGFIDAEQQQYGDDGLPLASGQLECHQVDFSYDGKQPILQGINVMMPHRGFLALVGHTGSGKSTLASLMMGFYPVSKGQISLDGRPLHSLSHEVLRSGVALVQQDPHILSGTVRDNISLGRSPHGQSNTLEAPQEIDQNIWQALEAVGLAEQIRRYDNGLDTELGSGAVNLSAGQKQLLALARVWYCKPKILILDEATANIDSGTEQHIQQALNNLRQDMSVVVIAHRLSTVIEADEILVLHRGEVVERGRHHSLLQQGGHYRQMYQLQQVGEHLQQLENEVSAEVPLSSQSHPEQQEAG</sequence>
<dbReference type="InterPro" id="IPR036640">
    <property type="entry name" value="ABC1_TM_sf"/>
</dbReference>
<evidence type="ECO:0000256" key="2">
    <source>
        <dbReference type="ARBA" id="ARBA00022692"/>
    </source>
</evidence>
<proteinExistence type="predicted"/>
<keyword evidence="6 7" id="KW-0472">Membrane</keyword>
<feature type="transmembrane region" description="Helical" evidence="7">
    <location>
        <begin position="255"/>
        <end position="288"/>
    </location>
</feature>
<dbReference type="PROSITE" id="PS50893">
    <property type="entry name" value="ABC_TRANSPORTER_2"/>
    <property type="match status" value="1"/>
</dbReference>
<gene>
    <name evidence="10" type="ORF">R2X38_17065</name>
</gene>
<dbReference type="PANTHER" id="PTHR43394">
    <property type="entry name" value="ATP-DEPENDENT PERMEASE MDL1, MITOCHONDRIAL"/>
    <property type="match status" value="1"/>
</dbReference>
<feature type="transmembrane region" description="Helical" evidence="7">
    <location>
        <begin position="165"/>
        <end position="185"/>
    </location>
</feature>
<evidence type="ECO:0000256" key="3">
    <source>
        <dbReference type="ARBA" id="ARBA00022741"/>
    </source>
</evidence>
<comment type="subcellular location">
    <subcellularLocation>
        <location evidence="1">Cell membrane</location>
        <topology evidence="1">Multi-pass membrane protein</topology>
    </subcellularLocation>
</comment>
<accession>A0ABU3ZKS1</accession>
<dbReference type="InterPro" id="IPR039421">
    <property type="entry name" value="Type_1_exporter"/>
</dbReference>
<dbReference type="SUPFAM" id="SSF52540">
    <property type="entry name" value="P-loop containing nucleoside triphosphate hydrolases"/>
    <property type="match status" value="1"/>
</dbReference>
<dbReference type="PROSITE" id="PS50929">
    <property type="entry name" value="ABC_TM1F"/>
    <property type="match status" value="1"/>
</dbReference>
<feature type="transmembrane region" description="Helical" evidence="7">
    <location>
        <begin position="58"/>
        <end position="81"/>
    </location>
</feature>
<name>A0ABU3ZKS1_9GAMM</name>
<dbReference type="PANTHER" id="PTHR43394:SF1">
    <property type="entry name" value="ATP-BINDING CASSETTE SUB-FAMILY B MEMBER 10, MITOCHONDRIAL"/>
    <property type="match status" value="1"/>
</dbReference>
<dbReference type="Gene3D" id="3.40.50.300">
    <property type="entry name" value="P-loop containing nucleotide triphosphate hydrolases"/>
    <property type="match status" value="1"/>
</dbReference>
<evidence type="ECO:0000313" key="10">
    <source>
        <dbReference type="EMBL" id="MDV5170717.1"/>
    </source>
</evidence>
<evidence type="ECO:0000259" key="9">
    <source>
        <dbReference type="PROSITE" id="PS50929"/>
    </source>
</evidence>
<dbReference type="Pfam" id="PF00664">
    <property type="entry name" value="ABC_membrane"/>
    <property type="match status" value="1"/>
</dbReference>
<protein>
    <submittedName>
        <fullName evidence="10">ABC transporter transmembrane domain-containing protein</fullName>
    </submittedName>
</protein>